<organism evidence="6 9">
    <name type="scientific">Sarcoptes scabiei</name>
    <name type="common">Itch mite</name>
    <name type="synonym">Acarus scabiei</name>
    <dbReference type="NCBI Taxonomy" id="52283"/>
    <lineage>
        <taxon>Eukaryota</taxon>
        <taxon>Metazoa</taxon>
        <taxon>Ecdysozoa</taxon>
        <taxon>Arthropoda</taxon>
        <taxon>Chelicerata</taxon>
        <taxon>Arachnida</taxon>
        <taxon>Acari</taxon>
        <taxon>Acariformes</taxon>
        <taxon>Sarcoptiformes</taxon>
        <taxon>Astigmata</taxon>
        <taxon>Psoroptidia</taxon>
        <taxon>Sarcoptoidea</taxon>
        <taxon>Sarcoptidae</taxon>
        <taxon>Sarcoptinae</taxon>
        <taxon>Sarcoptes</taxon>
    </lineage>
</organism>
<dbReference type="InterPro" id="IPR016024">
    <property type="entry name" value="ARM-type_fold"/>
</dbReference>
<feature type="region of interest" description="Disordered" evidence="3">
    <location>
        <begin position="1"/>
        <end position="32"/>
    </location>
</feature>
<evidence type="ECO:0000313" key="9">
    <source>
        <dbReference type="Proteomes" id="UP000616769"/>
    </source>
</evidence>
<dbReference type="GO" id="GO:0035145">
    <property type="term" value="C:exon-exon junction complex"/>
    <property type="evidence" value="ECO:0007669"/>
    <property type="project" value="TreeGrafter"/>
</dbReference>
<feature type="compositionally biased region" description="Basic and acidic residues" evidence="3">
    <location>
        <begin position="19"/>
        <end position="32"/>
    </location>
</feature>
<dbReference type="EMBL" id="WVUK01000050">
    <property type="protein sequence ID" value="KAF7495163.1"/>
    <property type="molecule type" value="Genomic_DNA"/>
</dbReference>
<keyword evidence="8" id="KW-1185">Reference proteome</keyword>
<evidence type="ECO:0000256" key="3">
    <source>
        <dbReference type="SAM" id="MobiDB-lite"/>
    </source>
</evidence>
<gene>
    <name evidence="6" type="ORF">QR98_0055620</name>
    <name evidence="5" type="ORF">SSS_6727</name>
</gene>
<accession>A0A132A9F6</accession>
<dbReference type="Proteomes" id="UP000616769">
    <property type="component" value="Unassembled WGS sequence"/>
</dbReference>
<dbReference type="InterPro" id="IPR039762">
    <property type="entry name" value="Nmd2/UPF2"/>
</dbReference>
<feature type="region of interest" description="Disordered" evidence="3">
    <location>
        <begin position="1006"/>
        <end position="1031"/>
    </location>
</feature>
<feature type="domain" description="MIF4G" evidence="4">
    <location>
        <begin position="676"/>
        <end position="918"/>
    </location>
</feature>
<feature type="domain" description="MIF4G" evidence="4">
    <location>
        <begin position="473"/>
        <end position="662"/>
    </location>
</feature>
<reference evidence="5" key="3">
    <citation type="submission" date="2020-01" db="EMBL/GenBank/DDBJ databases">
        <authorList>
            <person name="Korhonen P.K.K."/>
            <person name="Guangxu M.G."/>
            <person name="Wang T.W."/>
            <person name="Stroehlein A.J.S."/>
            <person name="Young N.D."/>
            <person name="Ang C.-S.A."/>
            <person name="Fernando D.W.F."/>
            <person name="Lu H.L."/>
            <person name="Taylor S.T."/>
            <person name="Ehtesham M.E.M."/>
            <person name="Najaraj S.H.N."/>
            <person name="Harsha G.H.G."/>
            <person name="Madugundu A.M."/>
            <person name="Renuse S.R."/>
            <person name="Holt D.H."/>
            <person name="Pandey A.P."/>
            <person name="Papenfuss A.P."/>
            <person name="Gasser R.B.G."/>
            <person name="Fischer K.F."/>
        </authorList>
    </citation>
    <scope>NUCLEOTIDE SEQUENCE</scope>
    <source>
        <strain evidence="5">SSS_KF_BRIS2020</strain>
    </source>
</reference>
<dbReference type="OrthoDB" id="27832at2759"/>
<proteinExistence type="predicted"/>
<dbReference type="EMBL" id="JXLN01011300">
    <property type="protein sequence ID" value="KPM07080.1"/>
    <property type="molecule type" value="Genomic_DNA"/>
</dbReference>
<protein>
    <submittedName>
        <fullName evidence="5 6">Regulator of nonsense transcripts 2</fullName>
    </submittedName>
</protein>
<reference evidence="6 9" key="1">
    <citation type="journal article" date="2015" name="Parasit. Vectors">
        <title>Draft genome of the scabies mite.</title>
        <authorList>
            <person name="Rider S.D.Jr."/>
            <person name="Morgan M.S."/>
            <person name="Arlian L.G."/>
        </authorList>
    </citation>
    <scope>NUCLEOTIDE SEQUENCE [LARGE SCALE GENOMIC DNA]</scope>
    <source>
        <strain evidence="6">Arlian Lab</strain>
    </source>
</reference>
<dbReference type="InterPro" id="IPR003890">
    <property type="entry name" value="MIF4G-like_typ-3"/>
</dbReference>
<sequence length="1221" mass="142117">MSDEKDLKACESTSLNNHVLEEDKAVEGPEVDEDKKELQTIQLYIEELKDRFETKRYKRYLHNVENINYPTESFMSELDSSIKKNTAFVKKIRNLAEPNKDALMKDLENLNLSRYISELAQGIVETKIKLNEVPLLLQICSFLHLRYQEFSAQLMKYWSQNLPKKPSDQFNASKIRTDVKLFSELILYGILPAKESLTTIGNLLIVLTNGDKETFKNLNILIAFFRNHGVEFSGIVPRKMRLLAEKFSLSLPSCDFLQPERQKAVQNLIKDYHQSLVKYIVKERKQLYRMKNDMKRNLETRGEISNSLQEKWKQKNSDFEKLFNLAAQFSDLIDQDMPDIDSDDLANDSMLIKTENVTAVLFDVSRFKENNSTLWDDEETRTFYENIPDLKSLVPAMLYNDSLKEEPSPNVSDQSINEESKLENISELKEPINIDEISILNDQDELDLIETKDDKMKIKTVKGNQSATKDQLDTFFSSLPYCVNRDMIDKAALQFTTTFNTKNNRKKLVNVLVTVPRTRLDLLPFYSRFVAQLAPIMPQVANDLCSQLKNQFRYNFFKKDQVNIESKVKIVRFIGELIKFKIFSKTDVVRIFKTLLSDFHHHHIEMTCNLFETCGQYLYRSPDSHHMTNLLLQQMMRLKSHMHVNTRYEIMIQNAFYLVVPDDKTSSKVALPAAHRYVEYLIFVHLNRSTISFVLNKLRKMNWTDKDTCLFIVKSLSSPWNLKFDNIKSLAQLLTNIYQHQSRSVLMVLDNILEEIRLGMQMNSLESNQRRIAIAKYFAECYNYNLIDSNLLFNTLYSLITYGVNYNEIEQSFADPPLNMMRFRLVSQILSTCGHFLLTSSLRKKLEYFLYFFQRYYWLKKNYLNTLPQNEIDPNVLAIDTLFKDTINNLRINFRLADSSESSKKQLEAKLNNLTANAKEILPNVTISVKNILDGTNNKIDDRLGTSNNCQNEILTSISEDPEEEQDEGEIFQTQGSAINLNDGNKTLDSECSDNDDVALANYNSDEEINNTNENFENTSMKDSNDSDEDSVRIQGPILHRCEDDDDFQREYERLMNENLTSRSQTAVRSNVEIVIPITRDSDKSSNNQLMDVFAFTQNDGNVAVNGHKDDCRPKNFNFQLMTKNLKSSKPMLKLIEIPSDSDLVQNFLTQAKAKQEEKERVKKLILNMNERREMEDNNGNFNSFRSNDSQNNSTSRPMMAKNTGFHNNYRSNNFNRRRYY</sequence>
<comment type="subcellular location">
    <subcellularLocation>
        <location evidence="1">Cytoplasm</location>
    </subcellularLocation>
</comment>
<dbReference type="SUPFAM" id="SSF48371">
    <property type="entry name" value="ARM repeat"/>
    <property type="match status" value="3"/>
</dbReference>
<keyword evidence="2" id="KW-0963">Cytoplasm</keyword>
<dbReference type="Pfam" id="PF04050">
    <property type="entry name" value="Upf2"/>
    <property type="match status" value="1"/>
</dbReference>
<evidence type="ECO:0000313" key="5">
    <source>
        <dbReference type="EMBL" id="KAF7495163.1"/>
    </source>
</evidence>
<dbReference type="Proteomes" id="UP000070412">
    <property type="component" value="Unassembled WGS sequence"/>
</dbReference>
<evidence type="ECO:0000256" key="2">
    <source>
        <dbReference type="ARBA" id="ARBA00022490"/>
    </source>
</evidence>
<dbReference type="PANTHER" id="PTHR12839">
    <property type="entry name" value="NONSENSE-MEDIATED MRNA DECAY PROTEIN 2 UP-FRAMESHIFT SUPPRESSOR 2"/>
    <property type="match status" value="1"/>
</dbReference>
<dbReference type="InterPro" id="IPR007193">
    <property type="entry name" value="Upf2/Nmd2_C"/>
</dbReference>
<dbReference type="GO" id="GO:0005737">
    <property type="term" value="C:cytoplasm"/>
    <property type="evidence" value="ECO:0007669"/>
    <property type="project" value="UniProtKB-SubCell"/>
</dbReference>
<reference evidence="7" key="4">
    <citation type="submission" date="2022-06" db="UniProtKB">
        <authorList>
            <consortium name="EnsemblMetazoa"/>
        </authorList>
    </citation>
    <scope>IDENTIFICATION</scope>
</reference>
<evidence type="ECO:0000256" key="1">
    <source>
        <dbReference type="ARBA" id="ARBA00004496"/>
    </source>
</evidence>
<dbReference type="PANTHER" id="PTHR12839:SF7">
    <property type="entry name" value="REGULATOR OF NONSENSE TRANSCRIPTS 2"/>
    <property type="match status" value="1"/>
</dbReference>
<evidence type="ECO:0000313" key="7">
    <source>
        <dbReference type="EnsemblMetazoa" id="KAF7495163.1"/>
    </source>
</evidence>
<feature type="compositionally biased region" description="Polar residues" evidence="3">
    <location>
        <begin position="1182"/>
        <end position="1197"/>
    </location>
</feature>
<evidence type="ECO:0000259" key="4">
    <source>
        <dbReference type="SMART" id="SM00543"/>
    </source>
</evidence>
<dbReference type="Gene3D" id="1.25.40.180">
    <property type="match status" value="3"/>
</dbReference>
<dbReference type="GO" id="GO:0003723">
    <property type="term" value="F:RNA binding"/>
    <property type="evidence" value="ECO:0007669"/>
    <property type="project" value="InterPro"/>
</dbReference>
<name>A0A132A9F6_SARSC</name>
<dbReference type="VEuPathDB" id="VectorBase:SSCA008438"/>
<dbReference type="EnsemblMetazoa" id="SSS_6727s_mrna">
    <property type="protein sequence ID" value="KAF7495163.1"/>
    <property type="gene ID" value="SSS_6727"/>
</dbReference>
<dbReference type="GO" id="GO:0000184">
    <property type="term" value="P:nuclear-transcribed mRNA catabolic process, nonsense-mediated decay"/>
    <property type="evidence" value="ECO:0007669"/>
    <property type="project" value="InterPro"/>
</dbReference>
<reference evidence="8" key="2">
    <citation type="journal article" date="2020" name="PLoS Negl. Trop. Dis.">
        <title>High-quality nuclear genome for Sarcoptes scabiei-A critical resource for a neglected parasite.</title>
        <authorList>
            <person name="Korhonen P.K."/>
            <person name="Gasser R.B."/>
            <person name="Ma G."/>
            <person name="Wang T."/>
            <person name="Stroehlein A.J."/>
            <person name="Young N.D."/>
            <person name="Ang C.S."/>
            <person name="Fernando D.D."/>
            <person name="Lu H.C."/>
            <person name="Taylor S."/>
            <person name="Reynolds S.L."/>
            <person name="Mofiz E."/>
            <person name="Najaraj S.H."/>
            <person name="Gowda H."/>
            <person name="Madugundu A."/>
            <person name="Renuse S."/>
            <person name="Holt D."/>
            <person name="Pandey A."/>
            <person name="Papenfuss A.T."/>
            <person name="Fischer K."/>
        </authorList>
    </citation>
    <scope>NUCLEOTIDE SEQUENCE [LARGE SCALE GENOMIC DNA]</scope>
</reference>
<feature type="region of interest" description="Disordered" evidence="3">
    <location>
        <begin position="1172"/>
        <end position="1221"/>
    </location>
</feature>
<dbReference type="FunFam" id="1.25.40.180:FF:000014">
    <property type="entry name" value="Putative regulator of nonsense transcripts 2"/>
    <property type="match status" value="1"/>
</dbReference>
<feature type="domain" description="MIF4G" evidence="4">
    <location>
        <begin position="82"/>
        <end position="291"/>
    </location>
</feature>
<evidence type="ECO:0000313" key="8">
    <source>
        <dbReference type="Proteomes" id="UP000070412"/>
    </source>
</evidence>
<feature type="compositionally biased region" description="Low complexity" evidence="3">
    <location>
        <begin position="1010"/>
        <end position="1019"/>
    </location>
</feature>
<dbReference type="AlphaFoldDB" id="A0A132A9F6"/>
<dbReference type="Pfam" id="PF02854">
    <property type="entry name" value="MIF4G"/>
    <property type="match status" value="3"/>
</dbReference>
<dbReference type="SMART" id="SM00543">
    <property type="entry name" value="MIF4G"/>
    <property type="match status" value="3"/>
</dbReference>
<evidence type="ECO:0000313" key="6">
    <source>
        <dbReference type="EMBL" id="KPM07080.1"/>
    </source>
</evidence>